<gene>
    <name evidence="7" type="ORF">NCTC12413_02259</name>
    <name evidence="6" type="ORF">SAR03_07910</name>
</gene>
<evidence type="ECO:0000313" key="9">
    <source>
        <dbReference type="Proteomes" id="UP000321598"/>
    </source>
</evidence>
<evidence type="ECO:0000256" key="3">
    <source>
        <dbReference type="ARBA" id="ARBA00023004"/>
    </source>
</evidence>
<dbReference type="InterPro" id="IPR003265">
    <property type="entry name" value="HhH-GPD_domain"/>
</dbReference>
<evidence type="ECO:0000256" key="2">
    <source>
        <dbReference type="ARBA" id="ARBA00022723"/>
    </source>
</evidence>
<keyword evidence="7" id="KW-0378">Hydrolase</keyword>
<accession>A0A380CNZ0</accession>
<reference evidence="6 9" key="2">
    <citation type="submission" date="2019-07" db="EMBL/GenBank/DDBJ databases">
        <title>Whole genome shotgun sequence of Staphylococcus arlettae NBRC 109765.</title>
        <authorList>
            <person name="Hosoyama A."/>
            <person name="Uohara A."/>
            <person name="Ohji S."/>
            <person name="Ichikawa N."/>
        </authorList>
    </citation>
    <scope>NUCLEOTIDE SEQUENCE [LARGE SCALE GENOMIC DNA]</scope>
    <source>
        <strain evidence="6 9">NBRC 109765</strain>
    </source>
</reference>
<dbReference type="PANTHER" id="PTHR10359">
    <property type="entry name" value="A/G-SPECIFIC ADENINE GLYCOSYLASE/ENDONUCLEASE III"/>
    <property type="match status" value="1"/>
</dbReference>
<evidence type="ECO:0000313" key="8">
    <source>
        <dbReference type="Proteomes" id="UP000254956"/>
    </source>
</evidence>
<dbReference type="Pfam" id="PF00730">
    <property type="entry name" value="HhH-GPD"/>
    <property type="match status" value="1"/>
</dbReference>
<evidence type="ECO:0000313" key="6">
    <source>
        <dbReference type="EMBL" id="GEP99753.1"/>
    </source>
</evidence>
<evidence type="ECO:0000259" key="5">
    <source>
        <dbReference type="SMART" id="SM00478"/>
    </source>
</evidence>
<dbReference type="OrthoDB" id="9802365at2"/>
<keyword evidence="9" id="KW-1185">Reference proteome</keyword>
<dbReference type="Proteomes" id="UP000254956">
    <property type="component" value="Unassembled WGS sequence"/>
</dbReference>
<dbReference type="SUPFAM" id="SSF48150">
    <property type="entry name" value="DNA-glycosylase"/>
    <property type="match status" value="1"/>
</dbReference>
<dbReference type="SMART" id="SM00478">
    <property type="entry name" value="ENDO3c"/>
    <property type="match status" value="1"/>
</dbReference>
<dbReference type="AlphaFoldDB" id="A0A380CNZ0"/>
<dbReference type="GO" id="GO:0006284">
    <property type="term" value="P:base-excision repair"/>
    <property type="evidence" value="ECO:0007669"/>
    <property type="project" value="InterPro"/>
</dbReference>
<evidence type="ECO:0000313" key="7">
    <source>
        <dbReference type="EMBL" id="SUJ25168.1"/>
    </source>
</evidence>
<dbReference type="Proteomes" id="UP000321598">
    <property type="component" value="Unassembled WGS sequence"/>
</dbReference>
<feature type="domain" description="HhH-GPD" evidence="5">
    <location>
        <begin position="35"/>
        <end position="192"/>
    </location>
</feature>
<dbReference type="GO" id="GO:0051539">
    <property type="term" value="F:4 iron, 4 sulfur cluster binding"/>
    <property type="evidence" value="ECO:0007669"/>
    <property type="project" value="UniProtKB-KW"/>
</dbReference>
<dbReference type="CDD" id="cd00056">
    <property type="entry name" value="ENDO3c"/>
    <property type="match status" value="1"/>
</dbReference>
<evidence type="ECO:0000256" key="4">
    <source>
        <dbReference type="ARBA" id="ARBA00023014"/>
    </source>
</evidence>
<keyword evidence="7" id="KW-0255">Endonuclease</keyword>
<dbReference type="STRING" id="1212545.SARL_10476"/>
<dbReference type="InterPro" id="IPR023170">
    <property type="entry name" value="HhH_base_excis_C"/>
</dbReference>
<dbReference type="GO" id="GO:0046872">
    <property type="term" value="F:metal ion binding"/>
    <property type="evidence" value="ECO:0007669"/>
    <property type="project" value="UniProtKB-KW"/>
</dbReference>
<dbReference type="EMBL" id="UGZE01000001">
    <property type="protein sequence ID" value="SUJ25168.1"/>
    <property type="molecule type" value="Genomic_DNA"/>
</dbReference>
<reference evidence="7 8" key="1">
    <citation type="submission" date="2018-06" db="EMBL/GenBank/DDBJ databases">
        <authorList>
            <consortium name="Pathogen Informatics"/>
            <person name="Doyle S."/>
        </authorList>
    </citation>
    <scope>NUCLEOTIDE SEQUENCE [LARGE SCALE GENOMIC DNA]</scope>
    <source>
        <strain evidence="7 8">NCTC12413</strain>
    </source>
</reference>
<dbReference type="PANTHER" id="PTHR10359:SF19">
    <property type="entry name" value="DNA REPAIR GLYCOSYLASE MJ1434-RELATED"/>
    <property type="match status" value="1"/>
</dbReference>
<keyword evidence="4" id="KW-0411">Iron-sulfur</keyword>
<dbReference type="EMBL" id="BKAV01000004">
    <property type="protein sequence ID" value="GEP99753.1"/>
    <property type="molecule type" value="Genomic_DNA"/>
</dbReference>
<evidence type="ECO:0000256" key="1">
    <source>
        <dbReference type="ARBA" id="ARBA00022485"/>
    </source>
</evidence>
<dbReference type="GO" id="GO:0004519">
    <property type="term" value="F:endonuclease activity"/>
    <property type="evidence" value="ECO:0007669"/>
    <property type="project" value="UniProtKB-KW"/>
</dbReference>
<proteinExistence type="predicted"/>
<dbReference type="PIRSF" id="PIRSF001435">
    <property type="entry name" value="Nth"/>
    <property type="match status" value="1"/>
</dbReference>
<dbReference type="GeneID" id="97288561"/>
<organism evidence="7 8">
    <name type="scientific">Staphylococcus arlettae</name>
    <dbReference type="NCBI Taxonomy" id="29378"/>
    <lineage>
        <taxon>Bacteria</taxon>
        <taxon>Bacillati</taxon>
        <taxon>Bacillota</taxon>
        <taxon>Bacilli</taxon>
        <taxon>Bacillales</taxon>
        <taxon>Staphylococcaceae</taxon>
        <taxon>Staphylococcus</taxon>
    </lineage>
</organism>
<keyword evidence="3" id="KW-0408">Iron</keyword>
<name>A0A380CNZ0_9STAP</name>
<keyword evidence="2" id="KW-0479">Metal-binding</keyword>
<dbReference type="RefSeq" id="WP_002510798.1">
    <property type="nucleotide sequence ID" value="NZ_AP019698.1"/>
</dbReference>
<dbReference type="Gene3D" id="1.10.340.30">
    <property type="entry name" value="Hypothetical protein, domain 2"/>
    <property type="match status" value="1"/>
</dbReference>
<dbReference type="InterPro" id="IPR011257">
    <property type="entry name" value="DNA_glycosylase"/>
</dbReference>
<keyword evidence="7" id="KW-0540">Nuclease</keyword>
<keyword evidence="1" id="KW-0004">4Fe-4S</keyword>
<protein>
    <submittedName>
        <fullName evidence="7">Endonuclease III</fullName>
    </submittedName>
</protein>
<dbReference type="Gene3D" id="1.10.1670.10">
    <property type="entry name" value="Helix-hairpin-Helix base-excision DNA repair enzymes (C-terminal)"/>
    <property type="match status" value="1"/>
</dbReference>
<sequence>MLDTKTLYQTLYAHMGPQGWWPAQSSIEIIIGAILVQNTNWNNAARAIEQLKDATDLQPKTLLRLTDEQLQTLIRPSGFYKNKARTLQTVLSWFEIFNFDYQAIKSHYQQDLRAVLLGHKGIGEETADVLLVYVFGEVQFIPDSYTRRIYYKLGYPNTTNYRKFKQHIVLPSDFEVQDANEFHALLDNFGKVYFNSKQPHRYTFLDEYFIR</sequence>